<protein>
    <submittedName>
        <fullName evidence="1">Uncharacterized protein</fullName>
    </submittedName>
</protein>
<reference evidence="1" key="2">
    <citation type="submission" date="2020-09" db="EMBL/GenBank/DDBJ databases">
        <authorList>
            <person name="Sun Q."/>
            <person name="Ohkuma M."/>
        </authorList>
    </citation>
    <scope>NUCLEOTIDE SEQUENCE</scope>
    <source>
        <strain evidence="1">JCM 4646</strain>
    </source>
</reference>
<comment type="caution">
    <text evidence="1">The sequence shown here is derived from an EMBL/GenBank/DDBJ whole genome shotgun (WGS) entry which is preliminary data.</text>
</comment>
<evidence type="ECO:0000313" key="1">
    <source>
        <dbReference type="EMBL" id="GHE24551.1"/>
    </source>
</evidence>
<dbReference type="AlphaFoldDB" id="A0A918YUL3"/>
<dbReference type="Proteomes" id="UP000617734">
    <property type="component" value="Unassembled WGS sequence"/>
</dbReference>
<accession>A0A918YUL3</accession>
<dbReference type="EMBL" id="BNBO01000077">
    <property type="protein sequence ID" value="GHE24551.1"/>
    <property type="molecule type" value="Genomic_DNA"/>
</dbReference>
<gene>
    <name evidence="1" type="ORF">GCM10018781_74740</name>
</gene>
<organism evidence="1 2">
    <name type="scientific">Kitasatospora indigofera</name>
    <dbReference type="NCBI Taxonomy" id="67307"/>
    <lineage>
        <taxon>Bacteria</taxon>
        <taxon>Bacillati</taxon>
        <taxon>Actinomycetota</taxon>
        <taxon>Actinomycetes</taxon>
        <taxon>Kitasatosporales</taxon>
        <taxon>Streptomycetaceae</taxon>
        <taxon>Kitasatospora</taxon>
    </lineage>
</organism>
<keyword evidence="2" id="KW-1185">Reference proteome</keyword>
<sequence length="69" mass="6836">MRIGWIGKVVDSRPVGCRLLAVGKSMQSGRARGPPPRAGTAAGGPAAGVLAYPECPGCVTPAPGPALVK</sequence>
<evidence type="ECO:0000313" key="2">
    <source>
        <dbReference type="Proteomes" id="UP000617734"/>
    </source>
</evidence>
<name>A0A918YUL3_9ACTN</name>
<proteinExistence type="predicted"/>
<reference evidence="1" key="1">
    <citation type="journal article" date="2014" name="Int. J. Syst. Evol. Microbiol.">
        <title>Complete genome sequence of Corynebacterium casei LMG S-19264T (=DSM 44701T), isolated from a smear-ripened cheese.</title>
        <authorList>
            <consortium name="US DOE Joint Genome Institute (JGI-PGF)"/>
            <person name="Walter F."/>
            <person name="Albersmeier A."/>
            <person name="Kalinowski J."/>
            <person name="Ruckert C."/>
        </authorList>
    </citation>
    <scope>NUCLEOTIDE SEQUENCE</scope>
    <source>
        <strain evidence="1">JCM 4646</strain>
    </source>
</reference>